<organism evidence="1 2">
    <name type="scientific">Caerostris darwini</name>
    <dbReference type="NCBI Taxonomy" id="1538125"/>
    <lineage>
        <taxon>Eukaryota</taxon>
        <taxon>Metazoa</taxon>
        <taxon>Ecdysozoa</taxon>
        <taxon>Arthropoda</taxon>
        <taxon>Chelicerata</taxon>
        <taxon>Arachnida</taxon>
        <taxon>Araneae</taxon>
        <taxon>Araneomorphae</taxon>
        <taxon>Entelegynae</taxon>
        <taxon>Araneoidea</taxon>
        <taxon>Araneidae</taxon>
        <taxon>Caerostris</taxon>
    </lineage>
</organism>
<accession>A0AAV4WXC1</accession>
<evidence type="ECO:0000313" key="2">
    <source>
        <dbReference type="Proteomes" id="UP001054837"/>
    </source>
</evidence>
<keyword evidence="2" id="KW-1185">Reference proteome</keyword>
<comment type="caution">
    <text evidence="1">The sequence shown here is derived from an EMBL/GenBank/DDBJ whole genome shotgun (WGS) entry which is preliminary data.</text>
</comment>
<reference evidence="1 2" key="1">
    <citation type="submission" date="2021-06" db="EMBL/GenBank/DDBJ databases">
        <title>Caerostris darwini draft genome.</title>
        <authorList>
            <person name="Kono N."/>
            <person name="Arakawa K."/>
        </authorList>
    </citation>
    <scope>NUCLEOTIDE SEQUENCE [LARGE SCALE GENOMIC DNA]</scope>
</reference>
<sequence>MPGDATDRMLGVPTLPLDPLMWKAPCSYSADNGFRGNCSPLACKHRTKKNTPKDKKVPFLILVGGNEMLRERKEKGGKKIIEDRMNLTE</sequence>
<dbReference type="Proteomes" id="UP001054837">
    <property type="component" value="Unassembled WGS sequence"/>
</dbReference>
<dbReference type="AlphaFoldDB" id="A0AAV4WXC1"/>
<evidence type="ECO:0000313" key="1">
    <source>
        <dbReference type="EMBL" id="GIY86585.1"/>
    </source>
</evidence>
<protein>
    <submittedName>
        <fullName evidence="1">Uncharacterized protein</fullName>
    </submittedName>
</protein>
<proteinExistence type="predicted"/>
<name>A0AAV4WXC1_9ARAC</name>
<dbReference type="EMBL" id="BPLQ01015232">
    <property type="protein sequence ID" value="GIY86585.1"/>
    <property type="molecule type" value="Genomic_DNA"/>
</dbReference>
<gene>
    <name evidence="1" type="ORF">CDAR_257811</name>
</gene>